<gene>
    <name evidence="1" type="ORF">PG996_010574</name>
</gene>
<dbReference type="Proteomes" id="UP001446871">
    <property type="component" value="Unassembled WGS sequence"/>
</dbReference>
<name>A0ABR1UP10_9PEZI</name>
<dbReference type="InterPro" id="IPR053185">
    <property type="entry name" value="SET_domain_protein"/>
</dbReference>
<protein>
    <recommendedName>
        <fullName evidence="3">SET domain-containing protein</fullName>
    </recommendedName>
</protein>
<accession>A0ABR1UP10</accession>
<evidence type="ECO:0000313" key="2">
    <source>
        <dbReference type="Proteomes" id="UP001446871"/>
    </source>
</evidence>
<dbReference type="PANTHER" id="PTHR47332:SF4">
    <property type="entry name" value="SET DOMAIN-CONTAINING PROTEIN 5"/>
    <property type="match status" value="1"/>
</dbReference>
<sequence>MALLVPGPRHRYDLQETDKGVSIIATAEIPRRMIIMEEKPLFIMERKELLPKKLPKKFKDGTMVDGKVFKAGPPWQIVVQEKRQQLSRIHRAVYDDLAYSPNILSAADRKKIPLRSDLMMKTSMRFRTNAMECGSGTGDQGIFPTCSRLNHSCMPNAQFT</sequence>
<comment type="caution">
    <text evidence="1">The sequence shown here is derived from an EMBL/GenBank/DDBJ whole genome shotgun (WGS) entry which is preliminary data.</text>
</comment>
<evidence type="ECO:0000313" key="1">
    <source>
        <dbReference type="EMBL" id="KAK8060644.1"/>
    </source>
</evidence>
<dbReference type="Gene3D" id="2.170.270.10">
    <property type="entry name" value="SET domain"/>
    <property type="match status" value="1"/>
</dbReference>
<dbReference type="PANTHER" id="PTHR47332">
    <property type="entry name" value="SET DOMAIN-CONTAINING PROTEIN 5"/>
    <property type="match status" value="1"/>
</dbReference>
<dbReference type="SUPFAM" id="SSF82199">
    <property type="entry name" value="SET domain"/>
    <property type="match status" value="1"/>
</dbReference>
<evidence type="ECO:0008006" key="3">
    <source>
        <dbReference type="Google" id="ProtNLM"/>
    </source>
</evidence>
<dbReference type="EMBL" id="JAQQWM010000006">
    <property type="protein sequence ID" value="KAK8060644.1"/>
    <property type="molecule type" value="Genomic_DNA"/>
</dbReference>
<proteinExistence type="predicted"/>
<keyword evidence="2" id="KW-1185">Reference proteome</keyword>
<reference evidence="1 2" key="1">
    <citation type="submission" date="2023-01" db="EMBL/GenBank/DDBJ databases">
        <title>Analysis of 21 Apiospora genomes using comparative genomics revels a genus with tremendous synthesis potential of carbohydrate active enzymes and secondary metabolites.</title>
        <authorList>
            <person name="Sorensen T."/>
        </authorList>
    </citation>
    <scope>NUCLEOTIDE SEQUENCE [LARGE SCALE GENOMIC DNA]</scope>
    <source>
        <strain evidence="1 2">CBS 83171</strain>
    </source>
</reference>
<organism evidence="1 2">
    <name type="scientific">Apiospora saccharicola</name>
    <dbReference type="NCBI Taxonomy" id="335842"/>
    <lineage>
        <taxon>Eukaryota</taxon>
        <taxon>Fungi</taxon>
        <taxon>Dikarya</taxon>
        <taxon>Ascomycota</taxon>
        <taxon>Pezizomycotina</taxon>
        <taxon>Sordariomycetes</taxon>
        <taxon>Xylariomycetidae</taxon>
        <taxon>Amphisphaeriales</taxon>
        <taxon>Apiosporaceae</taxon>
        <taxon>Apiospora</taxon>
    </lineage>
</organism>
<dbReference type="InterPro" id="IPR046341">
    <property type="entry name" value="SET_dom_sf"/>
</dbReference>